<reference evidence="3" key="1">
    <citation type="submission" date="2020-06" db="EMBL/GenBank/DDBJ databases">
        <title>Draft genome of Bugula neritina, a colonial animal packing powerful symbionts and potential medicines.</title>
        <authorList>
            <person name="Rayko M."/>
        </authorList>
    </citation>
    <scope>NUCLEOTIDE SEQUENCE [LARGE SCALE GENOMIC DNA]</scope>
    <source>
        <strain evidence="3">Kwan_BN1</strain>
    </source>
</reference>
<dbReference type="OrthoDB" id="7788754at2759"/>
<keyword evidence="1" id="KW-0175">Coiled coil</keyword>
<feature type="coiled-coil region" evidence="1">
    <location>
        <begin position="286"/>
        <end position="377"/>
    </location>
</feature>
<gene>
    <name evidence="3" type="ORF">EB796_006843</name>
</gene>
<organism evidence="3 4">
    <name type="scientific">Bugula neritina</name>
    <name type="common">Brown bryozoan</name>
    <name type="synonym">Sertularia neritina</name>
    <dbReference type="NCBI Taxonomy" id="10212"/>
    <lineage>
        <taxon>Eukaryota</taxon>
        <taxon>Metazoa</taxon>
        <taxon>Spiralia</taxon>
        <taxon>Lophotrochozoa</taxon>
        <taxon>Bryozoa</taxon>
        <taxon>Gymnolaemata</taxon>
        <taxon>Cheilostomatida</taxon>
        <taxon>Flustrina</taxon>
        <taxon>Buguloidea</taxon>
        <taxon>Bugulidae</taxon>
        <taxon>Bugula</taxon>
    </lineage>
</organism>
<dbReference type="GO" id="GO:0005525">
    <property type="term" value="F:GTP binding"/>
    <property type="evidence" value="ECO:0007669"/>
    <property type="project" value="InterPro"/>
</dbReference>
<dbReference type="Gene3D" id="3.40.50.300">
    <property type="entry name" value="P-loop containing nucleotide triphosphate hydrolases"/>
    <property type="match status" value="1"/>
</dbReference>
<dbReference type="PANTHER" id="PTHR10751">
    <property type="entry name" value="GUANYLATE BINDING PROTEIN"/>
    <property type="match status" value="1"/>
</dbReference>
<evidence type="ECO:0000259" key="2">
    <source>
        <dbReference type="Pfam" id="PF02263"/>
    </source>
</evidence>
<feature type="domain" description="Guanylate-binding protein N-terminal" evidence="2">
    <location>
        <begin position="47"/>
        <end position="279"/>
    </location>
</feature>
<protein>
    <submittedName>
        <fullName evidence="3">ATL1</fullName>
    </submittedName>
</protein>
<evidence type="ECO:0000313" key="3">
    <source>
        <dbReference type="EMBL" id="KAF6034849.1"/>
    </source>
</evidence>
<name>A0A7J7K882_BUGNE</name>
<dbReference type="AlphaFoldDB" id="A0A7J7K882"/>
<dbReference type="InterPro" id="IPR027417">
    <property type="entry name" value="P-loop_NTPase"/>
</dbReference>
<keyword evidence="4" id="KW-1185">Reference proteome</keyword>
<comment type="caution">
    <text evidence="3">The sequence shown here is derived from an EMBL/GenBank/DDBJ whole genome shotgun (WGS) entry which is preliminary data.</text>
</comment>
<dbReference type="Proteomes" id="UP000593567">
    <property type="component" value="Unassembled WGS sequence"/>
</dbReference>
<sequence>MGSGASSQGMIRPDHSSLLIRFPNKKDIGEGDIPIFRVQELEALINADEAIREKKFFLVSITGVYRSGKSFLLNLMQTYLDYYQKNGSDTNWEKTKMKIEGGKWKQSTESVTHGIWIWNKGFLINDIVIVLVDCQGTGDSLMSTPTLDNLILYLGLQLANVQILNLKSVLQTNDLERIYMCQHFSDLHLEDSLFNCSLLYLLRDYNGDNEYGRKDFLFTRITDDSKSEVAKNFASGIEKTFLEIATFAVPGPGSKSIYYNKQETKIKVQAKHDEFETRVRHDQEQRASCEQEIEKLKIVLSEKEKLATEDRRERQEIAKRHEEKLKSLQDQLNQKMISQQQFEDMRLKIESLEKEEKESKNRETAELKRQLELKELQELKPKTFSDDETTWVEDVAEGAKKLTYGAARGVGSAVAATAKNAHDGVITLFGGLKKLFS</sequence>
<dbReference type="EMBL" id="VXIV02000983">
    <property type="protein sequence ID" value="KAF6034849.1"/>
    <property type="molecule type" value="Genomic_DNA"/>
</dbReference>
<proteinExistence type="predicted"/>
<dbReference type="SUPFAM" id="SSF52540">
    <property type="entry name" value="P-loop containing nucleoside triphosphate hydrolases"/>
    <property type="match status" value="1"/>
</dbReference>
<dbReference type="GO" id="GO:0003924">
    <property type="term" value="F:GTPase activity"/>
    <property type="evidence" value="ECO:0007669"/>
    <property type="project" value="InterPro"/>
</dbReference>
<dbReference type="Pfam" id="PF02263">
    <property type="entry name" value="GBP"/>
    <property type="match status" value="1"/>
</dbReference>
<accession>A0A7J7K882</accession>
<evidence type="ECO:0000256" key="1">
    <source>
        <dbReference type="SAM" id="Coils"/>
    </source>
</evidence>
<dbReference type="InterPro" id="IPR015894">
    <property type="entry name" value="Guanylate-bd_N"/>
</dbReference>
<evidence type="ECO:0000313" key="4">
    <source>
        <dbReference type="Proteomes" id="UP000593567"/>
    </source>
</evidence>